<accession>A0A4Y8SNZ8</accession>
<dbReference type="SMART" id="SM00347">
    <property type="entry name" value="HTH_MARR"/>
    <property type="match status" value="1"/>
</dbReference>
<dbReference type="SUPFAM" id="SSF46785">
    <property type="entry name" value="Winged helix' DNA-binding domain"/>
    <property type="match status" value="1"/>
</dbReference>
<dbReference type="PRINTS" id="PR00598">
    <property type="entry name" value="HTHMARR"/>
</dbReference>
<keyword evidence="6" id="KW-1185">Reference proteome</keyword>
<evidence type="ECO:0000256" key="1">
    <source>
        <dbReference type="ARBA" id="ARBA00023015"/>
    </source>
</evidence>
<dbReference type="AlphaFoldDB" id="A0A4Y8SNZ8"/>
<dbReference type="Pfam" id="PF01047">
    <property type="entry name" value="MarR"/>
    <property type="match status" value="1"/>
</dbReference>
<dbReference type="GO" id="GO:0003677">
    <property type="term" value="F:DNA binding"/>
    <property type="evidence" value="ECO:0007669"/>
    <property type="project" value="UniProtKB-KW"/>
</dbReference>
<evidence type="ECO:0000256" key="2">
    <source>
        <dbReference type="ARBA" id="ARBA00023125"/>
    </source>
</evidence>
<dbReference type="InterPro" id="IPR039422">
    <property type="entry name" value="MarR/SlyA-like"/>
</dbReference>
<dbReference type="InterPro" id="IPR036390">
    <property type="entry name" value="WH_DNA-bd_sf"/>
</dbReference>
<reference evidence="5 6" key="1">
    <citation type="journal article" date="2017" name="Int. J. Syst. Evol. Microbiol.">
        <title>Mucilaginibacterpsychrotolerans sp. nov., isolated from peatlands.</title>
        <authorList>
            <person name="Deng Y."/>
            <person name="Shen L."/>
            <person name="Xu B."/>
            <person name="Liu Y."/>
            <person name="Gu Z."/>
            <person name="Liu H."/>
            <person name="Zhou Y."/>
        </authorList>
    </citation>
    <scope>NUCLEOTIDE SEQUENCE [LARGE SCALE GENOMIC DNA]</scope>
    <source>
        <strain evidence="5 6">NH7-4</strain>
    </source>
</reference>
<protein>
    <submittedName>
        <fullName evidence="5">MarR family transcriptional regulator</fullName>
    </submittedName>
</protein>
<comment type="caution">
    <text evidence="5">The sequence shown here is derived from an EMBL/GenBank/DDBJ whole genome shotgun (WGS) entry which is preliminary data.</text>
</comment>
<name>A0A4Y8SNZ8_9SPHI</name>
<dbReference type="PANTHER" id="PTHR33164:SF64">
    <property type="entry name" value="TRANSCRIPTIONAL REGULATOR SLYA"/>
    <property type="match status" value="1"/>
</dbReference>
<gene>
    <name evidence="5" type="ORF">E2R66_02360</name>
</gene>
<sequence length="143" mass="16722">MEKLDGILFYSLEKAIKCYRQFAQRNMMKHGFDLTIDQWLVLKAISDNPDWTQQEIAEAAFKDFASVTRIVEILVKKQYLTRTIHINDRRRFNLTPTDKATVNLQTMQPITESNRKKALDGISKDEVAQLHEYLTKIIENCKS</sequence>
<keyword evidence="1" id="KW-0805">Transcription regulation</keyword>
<feature type="domain" description="HTH marR-type" evidence="4">
    <location>
        <begin position="5"/>
        <end position="139"/>
    </location>
</feature>
<keyword evidence="3" id="KW-0804">Transcription</keyword>
<dbReference type="InterPro" id="IPR000835">
    <property type="entry name" value="HTH_MarR-typ"/>
</dbReference>
<dbReference type="OrthoDB" id="5327581at2"/>
<keyword evidence="2" id="KW-0238">DNA-binding</keyword>
<evidence type="ECO:0000313" key="5">
    <source>
        <dbReference type="EMBL" id="TFF40116.1"/>
    </source>
</evidence>
<dbReference type="PANTHER" id="PTHR33164">
    <property type="entry name" value="TRANSCRIPTIONAL REGULATOR, MARR FAMILY"/>
    <property type="match status" value="1"/>
</dbReference>
<dbReference type="InterPro" id="IPR036388">
    <property type="entry name" value="WH-like_DNA-bd_sf"/>
</dbReference>
<evidence type="ECO:0000313" key="6">
    <source>
        <dbReference type="Proteomes" id="UP000297540"/>
    </source>
</evidence>
<dbReference type="Gene3D" id="1.10.10.10">
    <property type="entry name" value="Winged helix-like DNA-binding domain superfamily/Winged helix DNA-binding domain"/>
    <property type="match status" value="1"/>
</dbReference>
<organism evidence="5 6">
    <name type="scientific">Mucilaginibacter psychrotolerans</name>
    <dbReference type="NCBI Taxonomy" id="1524096"/>
    <lineage>
        <taxon>Bacteria</taxon>
        <taxon>Pseudomonadati</taxon>
        <taxon>Bacteroidota</taxon>
        <taxon>Sphingobacteriia</taxon>
        <taxon>Sphingobacteriales</taxon>
        <taxon>Sphingobacteriaceae</taxon>
        <taxon>Mucilaginibacter</taxon>
    </lineage>
</organism>
<dbReference type="GO" id="GO:0006950">
    <property type="term" value="P:response to stress"/>
    <property type="evidence" value="ECO:0007669"/>
    <property type="project" value="TreeGrafter"/>
</dbReference>
<dbReference type="PROSITE" id="PS50995">
    <property type="entry name" value="HTH_MARR_2"/>
    <property type="match status" value="1"/>
</dbReference>
<dbReference type="Proteomes" id="UP000297540">
    <property type="component" value="Unassembled WGS sequence"/>
</dbReference>
<evidence type="ECO:0000259" key="4">
    <source>
        <dbReference type="PROSITE" id="PS50995"/>
    </source>
</evidence>
<dbReference type="GO" id="GO:0003700">
    <property type="term" value="F:DNA-binding transcription factor activity"/>
    <property type="evidence" value="ECO:0007669"/>
    <property type="project" value="InterPro"/>
</dbReference>
<dbReference type="RefSeq" id="WP_133226737.1">
    <property type="nucleotide sequence ID" value="NZ_SOZE01000002.1"/>
</dbReference>
<evidence type="ECO:0000256" key="3">
    <source>
        <dbReference type="ARBA" id="ARBA00023163"/>
    </source>
</evidence>
<dbReference type="EMBL" id="SOZE01000002">
    <property type="protein sequence ID" value="TFF40116.1"/>
    <property type="molecule type" value="Genomic_DNA"/>
</dbReference>
<proteinExistence type="predicted"/>